<dbReference type="SUPFAM" id="SSF55103">
    <property type="entry name" value="FAD-linked oxidases, C-terminal domain"/>
    <property type="match status" value="1"/>
</dbReference>
<keyword evidence="7" id="KW-1185">Reference proteome</keyword>
<dbReference type="Proteomes" id="UP001254848">
    <property type="component" value="Unassembled WGS sequence"/>
</dbReference>
<keyword evidence="3" id="KW-0274">FAD</keyword>
<dbReference type="InterPro" id="IPR016171">
    <property type="entry name" value="Vanillyl_alc_oxidase_C-sub2"/>
</dbReference>
<comment type="caution">
    <text evidence="6">The sequence shown here is derived from an EMBL/GenBank/DDBJ whole genome shotgun (WGS) entry which is preliminary data.</text>
</comment>
<sequence length="461" mass="49738">MLNQQILANLTKIVGKENVFTTKEDLICYSYDSTPIDHMPDVVVAPVKTEEIAAIMKLANENRIPVVPRGGGTNLSGGSVPVAGGIVMALHRMNKILEIDTDNLTATAQPGVVTAAFHQAVEKEGLFYPPDPQSMFMSTLGGNVAENAGGPRGVKYGVTKDYVLGLEVVSPNGEVIRVGGKTIKNVSGYDLIRLFAGSEGTLGIITEITFRLVPLPEAKRTVLALFDRLDDAARTVSGIIKQRIIPTTLELMDQKTMELIESFKPVGFPLDAEGALLIEVDGSAGEVDRQIVIVEEICKTSGAREVKVAADAAQATQLWTGRRSAFGAMARNALQVLAEDATVPRSKVPDIVREIQRIAAKYQLTIPTLGHTGDGNMHPNILVQSNDEEELKRVDAAIDEIFRAALDLGGTLSGEHGVGLAKQKYMDWEFNSSSLNMMRAIKKAVDPNNILNPGKIFLRGE</sequence>
<proteinExistence type="predicted"/>
<evidence type="ECO:0000256" key="3">
    <source>
        <dbReference type="ARBA" id="ARBA00022827"/>
    </source>
</evidence>
<evidence type="ECO:0000313" key="6">
    <source>
        <dbReference type="EMBL" id="MDT8902622.1"/>
    </source>
</evidence>
<dbReference type="InterPro" id="IPR004113">
    <property type="entry name" value="FAD-bd_oxidored_4_C"/>
</dbReference>
<dbReference type="EMBL" id="JAUOZS010000001">
    <property type="protein sequence ID" value="MDT8902622.1"/>
    <property type="molecule type" value="Genomic_DNA"/>
</dbReference>
<evidence type="ECO:0000313" key="7">
    <source>
        <dbReference type="Proteomes" id="UP001254848"/>
    </source>
</evidence>
<feature type="domain" description="FAD-binding PCMH-type" evidence="5">
    <location>
        <begin position="36"/>
        <end position="215"/>
    </location>
</feature>
<dbReference type="InterPro" id="IPR036318">
    <property type="entry name" value="FAD-bd_PCMH-like_sf"/>
</dbReference>
<dbReference type="Pfam" id="PF02913">
    <property type="entry name" value="FAD-oxidase_C"/>
    <property type="match status" value="1"/>
</dbReference>
<dbReference type="Gene3D" id="3.30.70.2740">
    <property type="match status" value="1"/>
</dbReference>
<dbReference type="InterPro" id="IPR006094">
    <property type="entry name" value="Oxid_FAD_bind_N"/>
</dbReference>
<dbReference type="Pfam" id="PF01565">
    <property type="entry name" value="FAD_binding_4"/>
    <property type="match status" value="1"/>
</dbReference>
<keyword evidence="2" id="KW-0285">Flavoprotein</keyword>
<dbReference type="Gene3D" id="3.30.465.10">
    <property type="match status" value="1"/>
</dbReference>
<dbReference type="InterPro" id="IPR016169">
    <property type="entry name" value="FAD-bd_PCMH_sub2"/>
</dbReference>
<evidence type="ECO:0000256" key="1">
    <source>
        <dbReference type="ARBA" id="ARBA00001974"/>
    </source>
</evidence>
<evidence type="ECO:0000259" key="5">
    <source>
        <dbReference type="PROSITE" id="PS51387"/>
    </source>
</evidence>
<comment type="cofactor">
    <cofactor evidence="1">
        <name>FAD</name>
        <dbReference type="ChEBI" id="CHEBI:57692"/>
    </cofactor>
</comment>
<reference evidence="6 7" key="1">
    <citation type="submission" date="2023-07" db="EMBL/GenBank/DDBJ databases">
        <title>The novel representative of Negativicutes class, Anaeroselena agilis gen. nov. sp. nov.</title>
        <authorList>
            <person name="Prokofeva M.I."/>
            <person name="Elcheninov A.G."/>
            <person name="Klyukina A."/>
            <person name="Kublanov I.V."/>
            <person name="Frolov E.N."/>
            <person name="Podosokorskaya O.A."/>
        </authorList>
    </citation>
    <scope>NUCLEOTIDE SEQUENCE [LARGE SCALE GENOMIC DNA]</scope>
    <source>
        <strain evidence="6 7">4137-cl</strain>
    </source>
</reference>
<evidence type="ECO:0000256" key="4">
    <source>
        <dbReference type="ARBA" id="ARBA00023002"/>
    </source>
</evidence>
<dbReference type="RefSeq" id="WP_413781100.1">
    <property type="nucleotide sequence ID" value="NZ_JAUOZS010000001.1"/>
</dbReference>
<dbReference type="PROSITE" id="PS51387">
    <property type="entry name" value="FAD_PCMH"/>
    <property type="match status" value="1"/>
</dbReference>
<dbReference type="PANTHER" id="PTHR42934:SF2">
    <property type="entry name" value="GLYCOLATE OXIDASE SUBUNIT GLCD"/>
    <property type="match status" value="1"/>
</dbReference>
<dbReference type="PANTHER" id="PTHR42934">
    <property type="entry name" value="GLYCOLATE OXIDASE SUBUNIT GLCD"/>
    <property type="match status" value="1"/>
</dbReference>
<dbReference type="InterPro" id="IPR016164">
    <property type="entry name" value="FAD-linked_Oxase-like_C"/>
</dbReference>
<protein>
    <submittedName>
        <fullName evidence="6">FAD-linked oxidase C-terminal domain-containing protein</fullName>
    </submittedName>
</protein>
<gene>
    <name evidence="6" type="ORF">Q4T40_15340</name>
</gene>
<dbReference type="SUPFAM" id="SSF56176">
    <property type="entry name" value="FAD-binding/transporter-associated domain-like"/>
    <property type="match status" value="1"/>
</dbReference>
<dbReference type="InterPro" id="IPR016166">
    <property type="entry name" value="FAD-bd_PCMH"/>
</dbReference>
<accession>A0ABU3P0Q4</accession>
<name>A0ABU3P0Q4_9FIRM</name>
<keyword evidence="4" id="KW-0560">Oxidoreductase</keyword>
<organism evidence="6 7">
    <name type="scientific">Anaeroselena agilis</name>
    <dbReference type="NCBI Taxonomy" id="3063788"/>
    <lineage>
        <taxon>Bacteria</taxon>
        <taxon>Bacillati</taxon>
        <taxon>Bacillota</taxon>
        <taxon>Negativicutes</taxon>
        <taxon>Acetonemataceae</taxon>
        <taxon>Anaeroselena</taxon>
    </lineage>
</organism>
<dbReference type="InterPro" id="IPR051914">
    <property type="entry name" value="FAD-linked_OxidoTrans_Type4"/>
</dbReference>
<evidence type="ECO:0000256" key="2">
    <source>
        <dbReference type="ARBA" id="ARBA00022630"/>
    </source>
</evidence>
<dbReference type="Gene3D" id="1.10.45.10">
    <property type="entry name" value="Vanillyl-alcohol Oxidase, Chain A, domain 4"/>
    <property type="match status" value="1"/>
</dbReference>